<sequence length="273" mass="29169">GPGRTRSTFPRADPLRHPGPGRVRRVRRAGLVLRGAPDLSAARRPASAIAARGVHPASGGRHPFGGARPQPGCAVHGPVQPRQRREHLAQPGFLPRDGGRGVQRAGVRLQRLRPEHRPPVGARRVRRHRRRVRPSHAQRRRAAGADHRARPLAGRRRGGGPRQQAAGRRTGAGKHVHHHPRRGQRLSAGALRPVPHLEQAAEGTRARAGDPRHRGRGDRVRPRPAPVPARPLSQAALLGAGRGAQRPAVGGGRGVLARAHGLCRQPAGGGEAV</sequence>
<feature type="region of interest" description="Disordered" evidence="1">
    <location>
        <begin position="1"/>
        <end position="26"/>
    </location>
</feature>
<evidence type="ECO:0000313" key="2">
    <source>
        <dbReference type="EMBL" id="CAA9342639.1"/>
    </source>
</evidence>
<reference evidence="2" key="1">
    <citation type="submission" date="2020-02" db="EMBL/GenBank/DDBJ databases">
        <authorList>
            <person name="Meier V. D."/>
        </authorList>
    </citation>
    <scope>NUCLEOTIDE SEQUENCE</scope>
    <source>
        <strain evidence="2">AVDCRST_MAG89</strain>
    </source>
</reference>
<dbReference type="EMBL" id="CADCTV010000563">
    <property type="protein sequence ID" value="CAA9342639.1"/>
    <property type="molecule type" value="Genomic_DNA"/>
</dbReference>
<feature type="region of interest" description="Disordered" evidence="1">
    <location>
        <begin position="41"/>
        <end position="78"/>
    </location>
</feature>
<feature type="compositionally biased region" description="Low complexity" evidence="1">
    <location>
        <begin position="41"/>
        <end position="52"/>
    </location>
</feature>
<gene>
    <name evidence="2" type="ORF">AVDCRST_MAG89-2691</name>
</gene>
<proteinExistence type="predicted"/>
<protein>
    <submittedName>
        <fullName evidence="2">Uncharacterized protein</fullName>
    </submittedName>
</protein>
<feature type="compositionally biased region" description="Basic residues" evidence="1">
    <location>
        <begin position="171"/>
        <end position="184"/>
    </location>
</feature>
<name>A0A6J4LUW5_9BACT</name>
<dbReference type="AlphaFoldDB" id="A0A6J4LUW5"/>
<accession>A0A6J4LUW5</accession>
<organism evidence="2">
    <name type="scientific">uncultured Gemmatimonadota bacterium</name>
    <dbReference type="NCBI Taxonomy" id="203437"/>
    <lineage>
        <taxon>Bacteria</taxon>
        <taxon>Pseudomonadati</taxon>
        <taxon>Gemmatimonadota</taxon>
        <taxon>environmental samples</taxon>
    </lineage>
</organism>
<evidence type="ECO:0000256" key="1">
    <source>
        <dbReference type="SAM" id="MobiDB-lite"/>
    </source>
</evidence>
<feature type="region of interest" description="Disordered" evidence="1">
    <location>
        <begin position="114"/>
        <end position="231"/>
    </location>
</feature>
<feature type="compositionally biased region" description="Basic and acidic residues" evidence="1">
    <location>
        <begin position="204"/>
        <end position="221"/>
    </location>
</feature>
<feature type="compositionally biased region" description="Basic residues" evidence="1">
    <location>
        <begin position="123"/>
        <end position="142"/>
    </location>
</feature>
<feature type="non-terminal residue" evidence="2">
    <location>
        <position position="273"/>
    </location>
</feature>
<feature type="non-terminal residue" evidence="2">
    <location>
        <position position="1"/>
    </location>
</feature>